<dbReference type="PANTHER" id="PTHR11003:SF97">
    <property type="entry name" value="POTASSIUM CHANNEL DOMAIN-CONTAINING PROTEIN"/>
    <property type="match status" value="1"/>
</dbReference>
<feature type="transmembrane region" description="Helical" evidence="9">
    <location>
        <begin position="79"/>
        <end position="102"/>
    </location>
</feature>
<evidence type="ECO:0000313" key="11">
    <source>
        <dbReference type="EMBL" id="EYB89522.1"/>
    </source>
</evidence>
<evidence type="ECO:0000256" key="4">
    <source>
        <dbReference type="ARBA" id="ARBA00022989"/>
    </source>
</evidence>
<evidence type="ECO:0000256" key="3">
    <source>
        <dbReference type="ARBA" id="ARBA00022692"/>
    </source>
</evidence>
<evidence type="ECO:0000256" key="5">
    <source>
        <dbReference type="ARBA" id="ARBA00023065"/>
    </source>
</evidence>
<comment type="caution">
    <text evidence="11">The sequence shown here is derived from an EMBL/GenBank/DDBJ whole genome shotgun (WGS) entry which is preliminary data.</text>
</comment>
<dbReference type="GO" id="GO:0030322">
    <property type="term" value="P:stabilization of membrane potential"/>
    <property type="evidence" value="ECO:0007669"/>
    <property type="project" value="TreeGrafter"/>
</dbReference>
<keyword evidence="6 9" id="KW-0472">Membrane</keyword>
<sequence>KKAMEDDASSDGESELEEEEDNTSDGIVLFIAFIIYIIVGSIAIAAYEPNMNMFEAIYFNFVTLTTIGLGDLVPQSDTYLVITLIYCAVGLALTTIAIEIAADTLKKLHYFGRKVENVANVQVWFGGKKISMKALVKNLGDQFNVPLDELETLNLEQFVDNAIKVEEGELATLRVSDQDFLLRGAKISTKSEASGGVYLRKDLRGYEFASLSFTLSLTNSFSSHLNDLSRLFLIWKDAKTLASGGPGLDELKLLASDRVRHYALRGRRRSGDTPEQP</sequence>
<dbReference type="GO" id="GO:0022841">
    <property type="term" value="F:potassium ion leak channel activity"/>
    <property type="evidence" value="ECO:0007669"/>
    <property type="project" value="TreeGrafter"/>
</dbReference>
<keyword evidence="2" id="KW-0813">Transport</keyword>
<feature type="domain" description="Potassium channel" evidence="10">
    <location>
        <begin position="33"/>
        <end position="106"/>
    </location>
</feature>
<evidence type="ECO:0000256" key="6">
    <source>
        <dbReference type="ARBA" id="ARBA00023136"/>
    </source>
</evidence>
<feature type="non-terminal residue" evidence="11">
    <location>
        <position position="1"/>
    </location>
</feature>
<dbReference type="SUPFAM" id="SSF81324">
    <property type="entry name" value="Voltage-gated potassium channels"/>
    <property type="match status" value="1"/>
</dbReference>
<keyword evidence="4 9" id="KW-1133">Transmembrane helix</keyword>
<keyword evidence="5" id="KW-0406">Ion transport</keyword>
<protein>
    <recommendedName>
        <fullName evidence="10">Potassium channel domain-containing protein</fullName>
    </recommendedName>
</protein>
<name>A0A016SGM3_9BILA</name>
<gene>
    <name evidence="11" type="primary">Acey_s0230.g2934</name>
    <name evidence="11" type="synonym">Acey-twk-43</name>
    <name evidence="11" type="ORF">Y032_0230g2934</name>
</gene>
<dbReference type="GO" id="GO:0005886">
    <property type="term" value="C:plasma membrane"/>
    <property type="evidence" value="ECO:0007669"/>
    <property type="project" value="TreeGrafter"/>
</dbReference>
<evidence type="ECO:0000259" key="10">
    <source>
        <dbReference type="Pfam" id="PF07885"/>
    </source>
</evidence>
<proteinExistence type="predicted"/>
<dbReference type="Gene3D" id="1.10.287.70">
    <property type="match status" value="1"/>
</dbReference>
<evidence type="ECO:0000256" key="7">
    <source>
        <dbReference type="ARBA" id="ARBA00023303"/>
    </source>
</evidence>
<comment type="subcellular location">
    <subcellularLocation>
        <location evidence="1">Membrane</location>
        <topology evidence="1">Multi-pass membrane protein</topology>
    </subcellularLocation>
</comment>
<dbReference type="EMBL" id="JARK01001566">
    <property type="protein sequence ID" value="EYB89522.1"/>
    <property type="molecule type" value="Genomic_DNA"/>
</dbReference>
<dbReference type="GO" id="GO:0015271">
    <property type="term" value="F:outward rectifier potassium channel activity"/>
    <property type="evidence" value="ECO:0007669"/>
    <property type="project" value="TreeGrafter"/>
</dbReference>
<dbReference type="PANTHER" id="PTHR11003">
    <property type="entry name" value="POTASSIUM CHANNEL, SUBFAMILY K"/>
    <property type="match status" value="1"/>
</dbReference>
<dbReference type="InterPro" id="IPR003280">
    <property type="entry name" value="2pore_dom_K_chnl"/>
</dbReference>
<evidence type="ECO:0000256" key="9">
    <source>
        <dbReference type="SAM" id="Phobius"/>
    </source>
</evidence>
<keyword evidence="7" id="KW-0407">Ion channel</keyword>
<dbReference type="AlphaFoldDB" id="A0A016SGM3"/>
<dbReference type="Proteomes" id="UP000024635">
    <property type="component" value="Unassembled WGS sequence"/>
</dbReference>
<evidence type="ECO:0000256" key="8">
    <source>
        <dbReference type="SAM" id="MobiDB-lite"/>
    </source>
</evidence>
<feature type="region of interest" description="Disordered" evidence="8">
    <location>
        <begin position="1"/>
        <end position="20"/>
    </location>
</feature>
<feature type="transmembrane region" description="Helical" evidence="9">
    <location>
        <begin position="27"/>
        <end position="47"/>
    </location>
</feature>
<dbReference type="OrthoDB" id="297496at2759"/>
<reference evidence="12" key="1">
    <citation type="journal article" date="2015" name="Nat. Genet.">
        <title>The genome and transcriptome of the zoonotic hookworm Ancylostoma ceylanicum identify infection-specific gene families.</title>
        <authorList>
            <person name="Schwarz E.M."/>
            <person name="Hu Y."/>
            <person name="Antoshechkin I."/>
            <person name="Miller M.M."/>
            <person name="Sternberg P.W."/>
            <person name="Aroian R.V."/>
        </authorList>
    </citation>
    <scope>NUCLEOTIDE SEQUENCE</scope>
    <source>
        <strain evidence="12">HY135</strain>
    </source>
</reference>
<evidence type="ECO:0000313" key="12">
    <source>
        <dbReference type="Proteomes" id="UP000024635"/>
    </source>
</evidence>
<dbReference type="Pfam" id="PF07885">
    <property type="entry name" value="Ion_trans_2"/>
    <property type="match status" value="1"/>
</dbReference>
<evidence type="ECO:0000256" key="1">
    <source>
        <dbReference type="ARBA" id="ARBA00004141"/>
    </source>
</evidence>
<evidence type="ECO:0000256" key="2">
    <source>
        <dbReference type="ARBA" id="ARBA00022448"/>
    </source>
</evidence>
<feature type="transmembrane region" description="Helical" evidence="9">
    <location>
        <begin position="56"/>
        <end position="73"/>
    </location>
</feature>
<dbReference type="InterPro" id="IPR013099">
    <property type="entry name" value="K_chnl_dom"/>
</dbReference>
<keyword evidence="3 9" id="KW-0812">Transmembrane</keyword>
<keyword evidence="12" id="KW-1185">Reference proteome</keyword>
<accession>A0A016SGM3</accession>
<organism evidence="11 12">
    <name type="scientific">Ancylostoma ceylanicum</name>
    <dbReference type="NCBI Taxonomy" id="53326"/>
    <lineage>
        <taxon>Eukaryota</taxon>
        <taxon>Metazoa</taxon>
        <taxon>Ecdysozoa</taxon>
        <taxon>Nematoda</taxon>
        <taxon>Chromadorea</taxon>
        <taxon>Rhabditida</taxon>
        <taxon>Rhabditina</taxon>
        <taxon>Rhabditomorpha</taxon>
        <taxon>Strongyloidea</taxon>
        <taxon>Ancylostomatidae</taxon>
        <taxon>Ancylostomatinae</taxon>
        <taxon>Ancylostoma</taxon>
    </lineage>
</organism>